<reference evidence="2" key="1">
    <citation type="submission" date="2014-07" db="EMBL/GenBank/DDBJ databases">
        <authorList>
            <person name="Zhang J.E."/>
            <person name="Yang H."/>
            <person name="Guo J."/>
            <person name="Deng Z."/>
            <person name="Luo H."/>
            <person name="Luo M."/>
            <person name="Zhao B."/>
        </authorList>
    </citation>
    <scope>NUCLEOTIDE SEQUENCE</scope>
    <source>
        <strain evidence="2">AM4</strain>
    </source>
</reference>
<sequence length="281" mass="30908">MLPSGYDPAGDNHLSPDRELSLCRLHCQPDVQPTTSSSCTAFTVLRVRGVRRAGGRRTWLECRTRTPGGVLGSPPMRQAFTAKKPRSRAGAHMTPMAPTNPPPVTNTVDPRTTPPTRERPLRPEDDPGSAKTSSSTRNPPHSGGFGADEVVFGRPTPTEYDLAAPSTTSSARARPRRAETDHRITTPTQTATPTKHGEPLHTPVASRGAQCYAPWVSKADSEMRRTRRRRAYAGATRMHGCGHTCRRADEPVPPASTPYIHASRRPRCHRQPQRIRECQRP</sequence>
<proteinExistence type="predicted"/>
<protein>
    <submittedName>
        <fullName evidence="2">Uncharacterized protein</fullName>
    </submittedName>
</protein>
<feature type="compositionally biased region" description="Low complexity" evidence="1">
    <location>
        <begin position="185"/>
        <end position="194"/>
    </location>
</feature>
<evidence type="ECO:0000313" key="2">
    <source>
        <dbReference type="EMBL" id="CED92616.1"/>
    </source>
</evidence>
<feature type="compositionally biased region" description="Basic and acidic residues" evidence="1">
    <location>
        <begin position="116"/>
        <end position="125"/>
    </location>
</feature>
<dbReference type="AlphaFoldDB" id="A0A1L7RKK8"/>
<feature type="region of interest" description="Disordered" evidence="1">
    <location>
        <begin position="234"/>
        <end position="281"/>
    </location>
</feature>
<organism evidence="2">
    <name type="scientific">Actinomyces succiniciruminis</name>
    <dbReference type="NCBI Taxonomy" id="1522002"/>
    <lineage>
        <taxon>Bacteria</taxon>
        <taxon>Bacillati</taxon>
        <taxon>Actinomycetota</taxon>
        <taxon>Actinomycetes</taxon>
        <taxon>Actinomycetales</taxon>
        <taxon>Actinomycetaceae</taxon>
        <taxon>Actinomyces</taxon>
    </lineage>
</organism>
<feature type="compositionally biased region" description="Polar residues" evidence="1">
    <location>
        <begin position="130"/>
        <end position="139"/>
    </location>
</feature>
<dbReference type="EMBL" id="LK995542">
    <property type="protein sequence ID" value="CED92616.1"/>
    <property type="molecule type" value="Genomic_DNA"/>
</dbReference>
<name>A0A1L7RKK8_9ACTO</name>
<feature type="compositionally biased region" description="Basic residues" evidence="1">
    <location>
        <begin position="262"/>
        <end position="273"/>
    </location>
</feature>
<gene>
    <name evidence="2" type="ORF">AAM4_2784</name>
</gene>
<feature type="compositionally biased region" description="Low complexity" evidence="1">
    <location>
        <begin position="105"/>
        <end position="115"/>
    </location>
</feature>
<feature type="region of interest" description="Disordered" evidence="1">
    <location>
        <begin position="65"/>
        <end position="204"/>
    </location>
</feature>
<accession>A0A1L7RKK8</accession>
<evidence type="ECO:0000256" key="1">
    <source>
        <dbReference type="SAM" id="MobiDB-lite"/>
    </source>
</evidence>
<feature type="compositionally biased region" description="Low complexity" evidence="1">
    <location>
        <begin position="163"/>
        <end position="172"/>
    </location>
</feature>